<keyword evidence="2" id="KW-0012">Acyltransferase</keyword>
<accession>A0A1A6BGB4</accession>
<evidence type="ECO:0000313" key="5">
    <source>
        <dbReference type="Proteomes" id="UP000093757"/>
    </source>
</evidence>
<dbReference type="CDD" id="cd00827">
    <property type="entry name" value="init_cond_enzymes"/>
    <property type="match status" value="1"/>
</dbReference>
<dbReference type="InterPro" id="IPR013747">
    <property type="entry name" value="ACP_syn_III_C"/>
</dbReference>
<evidence type="ECO:0000313" key="4">
    <source>
        <dbReference type="EMBL" id="OBS01358.1"/>
    </source>
</evidence>
<keyword evidence="1" id="KW-0808">Transferase</keyword>
<dbReference type="PANTHER" id="PTHR34069">
    <property type="entry name" value="3-OXOACYL-[ACYL-CARRIER-PROTEIN] SYNTHASE 3"/>
    <property type="match status" value="1"/>
</dbReference>
<dbReference type="Pfam" id="PF08541">
    <property type="entry name" value="ACP_syn_III_C"/>
    <property type="match status" value="1"/>
</dbReference>
<dbReference type="PANTHER" id="PTHR34069:SF2">
    <property type="entry name" value="BETA-KETOACYL-[ACYL-CARRIER-PROTEIN] SYNTHASE III"/>
    <property type="match status" value="1"/>
</dbReference>
<comment type="caution">
    <text evidence="4">The sequence shown here is derived from an EMBL/GenBank/DDBJ whole genome shotgun (WGS) entry which is preliminary data.</text>
</comment>
<evidence type="ECO:0000259" key="3">
    <source>
        <dbReference type="Pfam" id="PF08541"/>
    </source>
</evidence>
<evidence type="ECO:0000256" key="2">
    <source>
        <dbReference type="ARBA" id="ARBA00023315"/>
    </source>
</evidence>
<dbReference type="SUPFAM" id="SSF53901">
    <property type="entry name" value="Thiolase-like"/>
    <property type="match status" value="1"/>
</dbReference>
<organism evidence="4 5">
    <name type="scientific">Mycobacterium gordonae</name>
    <dbReference type="NCBI Taxonomy" id="1778"/>
    <lineage>
        <taxon>Bacteria</taxon>
        <taxon>Bacillati</taxon>
        <taxon>Actinomycetota</taxon>
        <taxon>Actinomycetes</taxon>
        <taxon>Mycobacteriales</taxon>
        <taxon>Mycobacteriaceae</taxon>
        <taxon>Mycobacterium</taxon>
    </lineage>
</organism>
<dbReference type="AlphaFoldDB" id="A0A1A6BGB4"/>
<dbReference type="RefSeq" id="WP_065134367.1">
    <property type="nucleotide sequence ID" value="NZ_MAEM01000295.1"/>
</dbReference>
<name>A0A1A6BGB4_MYCGO</name>
<protein>
    <recommendedName>
        <fullName evidence="3">Beta-ketoacyl-[acyl-carrier-protein] synthase III C-terminal domain-containing protein</fullName>
    </recommendedName>
</protein>
<evidence type="ECO:0000256" key="1">
    <source>
        <dbReference type="ARBA" id="ARBA00022679"/>
    </source>
</evidence>
<dbReference type="InterPro" id="IPR016039">
    <property type="entry name" value="Thiolase-like"/>
</dbReference>
<dbReference type="OrthoDB" id="4705241at2"/>
<reference evidence="4 5" key="1">
    <citation type="submission" date="2016-06" db="EMBL/GenBank/DDBJ databases">
        <authorList>
            <person name="Kjaerup R.B."/>
            <person name="Dalgaard T.S."/>
            <person name="Juul-Madsen H.R."/>
        </authorList>
    </citation>
    <scope>NUCLEOTIDE SEQUENCE [LARGE SCALE GENOMIC DNA]</scope>
    <source>
        <strain evidence="4 5">1245752.6</strain>
    </source>
</reference>
<dbReference type="GO" id="GO:0016746">
    <property type="term" value="F:acyltransferase activity"/>
    <property type="evidence" value="ECO:0007669"/>
    <property type="project" value="UniProtKB-KW"/>
</dbReference>
<proteinExistence type="predicted"/>
<dbReference type="EMBL" id="MAEM01000295">
    <property type="protein sequence ID" value="OBS01358.1"/>
    <property type="molecule type" value="Genomic_DNA"/>
</dbReference>
<dbReference type="Proteomes" id="UP000093757">
    <property type="component" value="Unassembled WGS sequence"/>
</dbReference>
<sequence length="361" mass="38033">MRLSNFFIESIGLYLPESYSTASAVAEGYLAAENCVRHGWTGTAVAGDISAPDMAVIATREALARSRYSGADLALVLYGGSGMQGIPGWPAHHYLQRRAVGGNAPAVGIEAGCNSTLLGFSLAAGYLALLPAPGAALIAGADNWGAPEFDRYGYAEGATDRGSALGDAASAVIVSTEAGFARVESLVNGSLPDFEGMCRLPGPLFPLRFDLAAAADVAARTRSFIRRYPEKLPKLMCEFLRTRSDLIVQALADAAVEISDVRRVTHVFSGTSKYIEALLAPFGKPTEAGMLEFGRDLGHLSVSDHPAALTHLLVTGQVDVGDRILMVNNGTGMSITVAVVCIESVPDWPPIARHPTVRSRS</sequence>
<feature type="domain" description="Beta-ketoacyl-[acyl-carrier-protein] synthase III C-terminal" evidence="3">
    <location>
        <begin position="251"/>
        <end position="340"/>
    </location>
</feature>
<dbReference type="Gene3D" id="3.40.47.10">
    <property type="match status" value="2"/>
</dbReference>
<dbReference type="GO" id="GO:0044550">
    <property type="term" value="P:secondary metabolite biosynthetic process"/>
    <property type="evidence" value="ECO:0007669"/>
    <property type="project" value="TreeGrafter"/>
</dbReference>
<gene>
    <name evidence="4" type="ORF">A9W98_20580</name>
</gene>